<proteinExistence type="predicted"/>
<keyword evidence="9" id="KW-1185">Reference proteome</keyword>
<evidence type="ECO:0000313" key="9">
    <source>
        <dbReference type="Proteomes" id="UP000799302"/>
    </source>
</evidence>
<dbReference type="InterPro" id="IPR013881">
    <property type="entry name" value="Pre-mRNA_splic_Prp3_dom"/>
</dbReference>
<dbReference type="PANTHER" id="PTHR14212">
    <property type="entry name" value="U4/U6-ASSOCIATED RNA SPLICING FACTOR-RELATED"/>
    <property type="match status" value="1"/>
</dbReference>
<evidence type="ECO:0000256" key="3">
    <source>
        <dbReference type="ARBA" id="ARBA00023187"/>
    </source>
</evidence>
<evidence type="ECO:0000256" key="1">
    <source>
        <dbReference type="ARBA" id="ARBA00004123"/>
    </source>
</evidence>
<dbReference type="EMBL" id="MU004242">
    <property type="protein sequence ID" value="KAF2664470.1"/>
    <property type="molecule type" value="Genomic_DNA"/>
</dbReference>
<reference evidence="8" key="1">
    <citation type="journal article" date="2020" name="Stud. Mycol.">
        <title>101 Dothideomycetes genomes: a test case for predicting lifestyles and emergence of pathogens.</title>
        <authorList>
            <person name="Haridas S."/>
            <person name="Albert R."/>
            <person name="Binder M."/>
            <person name="Bloem J."/>
            <person name="Labutti K."/>
            <person name="Salamov A."/>
            <person name="Andreopoulos B."/>
            <person name="Baker S."/>
            <person name="Barry K."/>
            <person name="Bills G."/>
            <person name="Bluhm B."/>
            <person name="Cannon C."/>
            <person name="Castanera R."/>
            <person name="Culley D."/>
            <person name="Daum C."/>
            <person name="Ezra D."/>
            <person name="Gonzalez J."/>
            <person name="Henrissat B."/>
            <person name="Kuo A."/>
            <person name="Liang C."/>
            <person name="Lipzen A."/>
            <person name="Lutzoni F."/>
            <person name="Magnuson J."/>
            <person name="Mondo S."/>
            <person name="Nolan M."/>
            <person name="Ohm R."/>
            <person name="Pangilinan J."/>
            <person name="Park H.-J."/>
            <person name="Ramirez L."/>
            <person name="Alfaro M."/>
            <person name="Sun H."/>
            <person name="Tritt A."/>
            <person name="Yoshinaga Y."/>
            <person name="Zwiers L.-H."/>
            <person name="Turgeon B."/>
            <person name="Goodwin S."/>
            <person name="Spatafora J."/>
            <person name="Crous P."/>
            <person name="Grigoriev I."/>
        </authorList>
    </citation>
    <scope>NUCLEOTIDE SEQUENCE</scope>
    <source>
        <strain evidence="8">CBS 115976</strain>
    </source>
</reference>
<dbReference type="Pfam" id="PF06544">
    <property type="entry name" value="Prp3_C"/>
    <property type="match status" value="1"/>
</dbReference>
<organism evidence="8 9">
    <name type="scientific">Microthyrium microscopicum</name>
    <dbReference type="NCBI Taxonomy" id="703497"/>
    <lineage>
        <taxon>Eukaryota</taxon>
        <taxon>Fungi</taxon>
        <taxon>Dikarya</taxon>
        <taxon>Ascomycota</taxon>
        <taxon>Pezizomycotina</taxon>
        <taxon>Dothideomycetes</taxon>
        <taxon>Dothideomycetes incertae sedis</taxon>
        <taxon>Microthyriales</taxon>
        <taxon>Microthyriaceae</taxon>
        <taxon>Microthyrium</taxon>
    </lineage>
</organism>
<dbReference type="Pfam" id="PF08572">
    <property type="entry name" value="PRP3"/>
    <property type="match status" value="1"/>
</dbReference>
<comment type="subcellular location">
    <subcellularLocation>
        <location evidence="1">Nucleus</location>
    </subcellularLocation>
</comment>
<keyword evidence="2" id="KW-0507">mRNA processing</keyword>
<dbReference type="GO" id="GO:0046540">
    <property type="term" value="C:U4/U6 x U5 tri-snRNP complex"/>
    <property type="evidence" value="ECO:0007669"/>
    <property type="project" value="InterPro"/>
</dbReference>
<feature type="compositionally biased region" description="Low complexity" evidence="5">
    <location>
        <begin position="40"/>
        <end position="63"/>
    </location>
</feature>
<keyword evidence="3" id="KW-0508">mRNA splicing</keyword>
<dbReference type="GO" id="GO:0000398">
    <property type="term" value="P:mRNA splicing, via spliceosome"/>
    <property type="evidence" value="ECO:0007669"/>
    <property type="project" value="InterPro"/>
</dbReference>
<dbReference type="CDD" id="cd24162">
    <property type="entry name" value="Prp3_C"/>
    <property type="match status" value="1"/>
</dbReference>
<gene>
    <name evidence="8" type="ORF">BT63DRAFT_429237</name>
</gene>
<evidence type="ECO:0000259" key="6">
    <source>
        <dbReference type="Pfam" id="PF06544"/>
    </source>
</evidence>
<sequence length="520" mass="57060">MSSAVPSKRPAPVDIQQQIAEARKRAEEVKARLEAQKAAKGLANGANGSNGAAAPAPPKTAAELARERVEALKARVAAATARAKGDDPPPRPAAQPNSWGAQPPPPPPETDDISRSGGRGGLSIGIHPRLLADTQDGAKTARYDAKPKPQAKEDERSNPYLSEVGPGPGGRTKRTLHFNHNLHARPAMQAANEMRRKAAIDAMKKRIQASVTKAGVDESAEIQAFTVAMPPEVEFWDEGLQAGIENNEFISKLVVHPIMIEPPQEKYITLKPAALKLTKKETKKMRRIRRAEEHREEQAKIRLGLMPTPAPKIKHSNVMRVYGDMAVKDPTAVEAMVNKQVAERKDTHLEANASRQLTKEEKAAKIAQKAKENAAMGLNVSVYKIALGKDQLLGKHKFKIDMNAKQYSDVTGVCIVAPSLTLCVIQGGDHSTRKLKHLLLNRTKWQAILRGEGEVQNDAFPDDEKEQDNTCTLLHQGLIRNRTIKKWGSFRDVESDSQAKDVLSRFKMEHLWTLAKTSSA</sequence>
<name>A0A6A6TXM2_9PEZI</name>
<evidence type="ECO:0000256" key="4">
    <source>
        <dbReference type="ARBA" id="ARBA00023242"/>
    </source>
</evidence>
<keyword evidence="4" id="KW-0539">Nucleus</keyword>
<evidence type="ECO:0000259" key="7">
    <source>
        <dbReference type="Pfam" id="PF08572"/>
    </source>
</evidence>
<feature type="compositionally biased region" description="Basic and acidic residues" evidence="5">
    <location>
        <begin position="139"/>
        <end position="157"/>
    </location>
</feature>
<dbReference type="PANTHER" id="PTHR14212:SF0">
    <property type="entry name" value="U4_U6 SMALL NUCLEAR RIBONUCLEOPROTEIN PRP3"/>
    <property type="match status" value="1"/>
</dbReference>
<evidence type="ECO:0000256" key="5">
    <source>
        <dbReference type="SAM" id="MobiDB-lite"/>
    </source>
</evidence>
<feature type="domain" description="Pre-mRNA-splicing factor 3" evidence="7">
    <location>
        <begin position="158"/>
        <end position="358"/>
    </location>
</feature>
<feature type="domain" description="Small nuclear ribonucleoprotein Prp3 C-terminal" evidence="6">
    <location>
        <begin position="394"/>
        <end position="515"/>
    </location>
</feature>
<feature type="compositionally biased region" description="Basic and acidic residues" evidence="5">
    <location>
        <begin position="64"/>
        <end position="73"/>
    </location>
</feature>
<evidence type="ECO:0000313" key="8">
    <source>
        <dbReference type="EMBL" id="KAF2664470.1"/>
    </source>
</evidence>
<dbReference type="AlphaFoldDB" id="A0A6A6TXM2"/>
<feature type="region of interest" description="Disordered" evidence="5">
    <location>
        <begin position="40"/>
        <end position="172"/>
    </location>
</feature>
<dbReference type="Proteomes" id="UP000799302">
    <property type="component" value="Unassembled WGS sequence"/>
</dbReference>
<accession>A0A6A6TXM2</accession>
<dbReference type="InterPro" id="IPR027104">
    <property type="entry name" value="Prp3"/>
</dbReference>
<dbReference type="InterPro" id="IPR010541">
    <property type="entry name" value="Prp3_C"/>
</dbReference>
<dbReference type="OrthoDB" id="10264544at2759"/>
<evidence type="ECO:0000256" key="2">
    <source>
        <dbReference type="ARBA" id="ARBA00022664"/>
    </source>
</evidence>
<protein>
    <submittedName>
        <fullName evidence="8">PRP3-domain-containing protein</fullName>
    </submittedName>
</protein>